<dbReference type="AlphaFoldDB" id="A0A4C1VWR9"/>
<reference evidence="2 3" key="1">
    <citation type="journal article" date="2019" name="Commun. Biol.">
        <title>The bagworm genome reveals a unique fibroin gene that provides high tensile strength.</title>
        <authorList>
            <person name="Kono N."/>
            <person name="Nakamura H."/>
            <person name="Ohtoshi R."/>
            <person name="Tomita M."/>
            <person name="Numata K."/>
            <person name="Arakawa K."/>
        </authorList>
    </citation>
    <scope>NUCLEOTIDE SEQUENCE [LARGE SCALE GENOMIC DNA]</scope>
</reference>
<name>A0A4C1VWR9_EUMVA</name>
<organism evidence="2 3">
    <name type="scientific">Eumeta variegata</name>
    <name type="common">Bagworm moth</name>
    <name type="synonym">Eumeta japonica</name>
    <dbReference type="NCBI Taxonomy" id="151549"/>
    <lineage>
        <taxon>Eukaryota</taxon>
        <taxon>Metazoa</taxon>
        <taxon>Ecdysozoa</taxon>
        <taxon>Arthropoda</taxon>
        <taxon>Hexapoda</taxon>
        <taxon>Insecta</taxon>
        <taxon>Pterygota</taxon>
        <taxon>Neoptera</taxon>
        <taxon>Endopterygota</taxon>
        <taxon>Lepidoptera</taxon>
        <taxon>Glossata</taxon>
        <taxon>Ditrysia</taxon>
        <taxon>Tineoidea</taxon>
        <taxon>Psychidae</taxon>
        <taxon>Oiketicinae</taxon>
        <taxon>Eumeta</taxon>
    </lineage>
</organism>
<evidence type="ECO:0000313" key="2">
    <source>
        <dbReference type="EMBL" id="GBP43706.1"/>
    </source>
</evidence>
<evidence type="ECO:0000256" key="1">
    <source>
        <dbReference type="SAM" id="MobiDB-lite"/>
    </source>
</evidence>
<proteinExistence type="predicted"/>
<sequence length="115" mass="13042">MNLNAVRNVRPVQYYNLTEYIRKVTIAAVADRPVMESSSGPLSLHNPTTSLHQPTPSSKRYPTPTQWDGKIPVTPTESRVSMSSGDYLLLWWSAFSFALLLDDAIKNHIDRQRNI</sequence>
<keyword evidence="3" id="KW-1185">Reference proteome</keyword>
<evidence type="ECO:0000313" key="3">
    <source>
        <dbReference type="Proteomes" id="UP000299102"/>
    </source>
</evidence>
<protein>
    <submittedName>
        <fullName evidence="2">Uncharacterized protein</fullName>
    </submittedName>
</protein>
<feature type="compositionally biased region" description="Polar residues" evidence="1">
    <location>
        <begin position="36"/>
        <end position="66"/>
    </location>
</feature>
<feature type="region of interest" description="Disordered" evidence="1">
    <location>
        <begin position="36"/>
        <end position="76"/>
    </location>
</feature>
<dbReference type="EMBL" id="BGZK01000441">
    <property type="protein sequence ID" value="GBP43706.1"/>
    <property type="molecule type" value="Genomic_DNA"/>
</dbReference>
<comment type="caution">
    <text evidence="2">The sequence shown here is derived from an EMBL/GenBank/DDBJ whole genome shotgun (WGS) entry which is preliminary data.</text>
</comment>
<gene>
    <name evidence="2" type="ORF">EVAR_29687_1</name>
</gene>
<accession>A0A4C1VWR9</accession>
<dbReference type="Proteomes" id="UP000299102">
    <property type="component" value="Unassembled WGS sequence"/>
</dbReference>